<feature type="transmembrane region" description="Helical" evidence="10">
    <location>
        <begin position="97"/>
        <end position="114"/>
    </location>
</feature>
<dbReference type="Gene3D" id="3.40.50.1000">
    <property type="entry name" value="HAD superfamily/HAD-like"/>
    <property type="match status" value="1"/>
</dbReference>
<dbReference type="InterPro" id="IPR008250">
    <property type="entry name" value="ATPase_P-typ_transduc_dom_A_sf"/>
</dbReference>
<feature type="transmembrane region" description="Helical" evidence="10">
    <location>
        <begin position="266"/>
        <end position="292"/>
    </location>
</feature>
<evidence type="ECO:0000256" key="5">
    <source>
        <dbReference type="ARBA" id="ARBA00022967"/>
    </source>
</evidence>
<dbReference type="PRINTS" id="PR00941">
    <property type="entry name" value="CDATPASE"/>
</dbReference>
<dbReference type="Gene3D" id="3.40.1110.10">
    <property type="entry name" value="Calcium-transporting ATPase, cytoplasmic domain N"/>
    <property type="match status" value="1"/>
</dbReference>
<comment type="catalytic activity">
    <reaction evidence="9">
        <text>Zn(2+)(in) + ATP + H2O = Zn(2+)(out) + ADP + phosphate + H(+)</text>
        <dbReference type="Rhea" id="RHEA:20621"/>
        <dbReference type="ChEBI" id="CHEBI:15377"/>
        <dbReference type="ChEBI" id="CHEBI:15378"/>
        <dbReference type="ChEBI" id="CHEBI:29105"/>
        <dbReference type="ChEBI" id="CHEBI:30616"/>
        <dbReference type="ChEBI" id="CHEBI:43474"/>
        <dbReference type="ChEBI" id="CHEBI:456216"/>
        <dbReference type="EC" id="7.2.2.12"/>
    </reaction>
</comment>
<dbReference type="Pfam" id="PF00122">
    <property type="entry name" value="E1-E2_ATPase"/>
    <property type="match status" value="1"/>
</dbReference>
<dbReference type="InterPro" id="IPR023298">
    <property type="entry name" value="ATPase_P-typ_TM_dom_sf"/>
</dbReference>
<dbReference type="PANTHER" id="PTHR48085:SF5">
    <property type="entry name" value="CADMIUM_ZINC-TRANSPORTING ATPASE HMA4-RELATED"/>
    <property type="match status" value="1"/>
</dbReference>
<keyword evidence="5" id="KW-1278">Translocase</keyword>
<keyword evidence="7 10" id="KW-0472">Membrane</keyword>
<dbReference type="RefSeq" id="WP_095607152.1">
    <property type="nucleotide sequence ID" value="NZ_NSKE01000009.1"/>
</dbReference>
<proteinExistence type="inferred from homology"/>
<dbReference type="InterPro" id="IPR001757">
    <property type="entry name" value="P_typ_ATPase"/>
</dbReference>
<dbReference type="PANTHER" id="PTHR48085">
    <property type="entry name" value="CADMIUM/ZINC-TRANSPORTING ATPASE HMA2-RELATED"/>
    <property type="match status" value="1"/>
</dbReference>
<dbReference type="InterPro" id="IPR023214">
    <property type="entry name" value="HAD_sf"/>
</dbReference>
<dbReference type="GO" id="GO:0016887">
    <property type="term" value="F:ATP hydrolysis activity"/>
    <property type="evidence" value="ECO:0007669"/>
    <property type="project" value="InterPro"/>
</dbReference>
<dbReference type="AlphaFoldDB" id="A0A2A2G8Q1"/>
<dbReference type="NCBIfam" id="TIGR01525">
    <property type="entry name" value="ATPase-IB_hvy"/>
    <property type="match status" value="1"/>
</dbReference>
<keyword evidence="4 10" id="KW-0479">Metal-binding</keyword>
<evidence type="ECO:0000256" key="4">
    <source>
        <dbReference type="ARBA" id="ARBA00022723"/>
    </source>
</evidence>
<comment type="subcellular location">
    <subcellularLocation>
        <location evidence="10">Cell membrane</location>
    </subcellularLocation>
    <subcellularLocation>
        <location evidence="1">Membrane</location>
    </subcellularLocation>
</comment>
<evidence type="ECO:0000256" key="9">
    <source>
        <dbReference type="ARBA" id="ARBA00047308"/>
    </source>
</evidence>
<dbReference type="GO" id="GO:0046872">
    <property type="term" value="F:metal ion binding"/>
    <property type="evidence" value="ECO:0007669"/>
    <property type="project" value="UniProtKB-KW"/>
</dbReference>
<dbReference type="Pfam" id="PF00702">
    <property type="entry name" value="Hydrolase"/>
    <property type="match status" value="1"/>
</dbReference>
<dbReference type="GO" id="GO:0005886">
    <property type="term" value="C:plasma membrane"/>
    <property type="evidence" value="ECO:0007669"/>
    <property type="project" value="UniProtKB-SubCell"/>
</dbReference>
<dbReference type="SUPFAM" id="SSF56784">
    <property type="entry name" value="HAD-like"/>
    <property type="match status" value="1"/>
</dbReference>
<sequence>MNLLNQLKQKIRNPTSRKRLLLTVSGVFIVMGWFANWILNAPLMFNAMMITATLLAGYDIVSRAWQGLKNRHTNIELLVSIAAVGGLAIGVYWESAAVTFLFLLGGWLEARTLSKTRSTLKELIDMAPETAIVLEDGQQNEIPAREVQSGSLILVKPGGKIPVDGIVESGHTTVDESMVTGESMPAEKQEGDEVFAGTINRNGSIRLRATHSGGDTTLAKIIRRVEEAQEEKAPTQRFIERFATWYTPGIVVLSIGSFAFTQDLELALTLLVIGCPGALVISTPISIITGIGRAAKKGILIKGGEYLENAGKITALALDKTGTLTEGNPKVTNVLNFKSTAVSVGGTYEEESILATPKTFDKNGKESFSGEQQDILYWASIAESASEHPLADAILAATDNNSEIAEADRFTAHTGQGIEAEYQSNDILVGKPKFIKEQGVTVNGQVAKEIEKLAASGRTVVLVALNGELIGALGIMDTMRPDAPQMIEKLRDYGIERLLMITGDSPETAGYIAGGAGIDEVHARMLPEDKLEVVKKLQKEGYKVAMTGDGINDAPALAAADLGIAMAAAGTDVAIETADLALMSDDLMKIPEALSLSKKTLGNIRQNVVVALVTVTALLAGVFMGSVQMAGGMLIHELSVMAVILNGMRLRWA</sequence>
<dbReference type="InterPro" id="IPR059000">
    <property type="entry name" value="ATPase_P-type_domA"/>
</dbReference>
<organism evidence="12 13">
    <name type="scientific">Fodinibius salipaludis</name>
    <dbReference type="NCBI Taxonomy" id="2032627"/>
    <lineage>
        <taxon>Bacteria</taxon>
        <taxon>Pseudomonadati</taxon>
        <taxon>Balneolota</taxon>
        <taxon>Balneolia</taxon>
        <taxon>Balneolales</taxon>
        <taxon>Balneolaceae</taxon>
        <taxon>Fodinibius</taxon>
    </lineage>
</organism>
<evidence type="ECO:0000256" key="7">
    <source>
        <dbReference type="ARBA" id="ARBA00023136"/>
    </source>
</evidence>
<dbReference type="Proteomes" id="UP000218831">
    <property type="component" value="Unassembled WGS sequence"/>
</dbReference>
<dbReference type="SFLD" id="SFLDS00003">
    <property type="entry name" value="Haloacid_Dehalogenase"/>
    <property type="match status" value="1"/>
</dbReference>
<evidence type="ECO:0000256" key="10">
    <source>
        <dbReference type="RuleBase" id="RU362081"/>
    </source>
</evidence>
<reference evidence="12 13" key="1">
    <citation type="submission" date="2017-08" db="EMBL/GenBank/DDBJ databases">
        <title>Aliifodinibius alkalisoli sp. nov., isolated from saline alkaline soil.</title>
        <authorList>
            <person name="Liu D."/>
            <person name="Zhang G."/>
        </authorList>
    </citation>
    <scope>NUCLEOTIDE SEQUENCE [LARGE SCALE GENOMIC DNA]</scope>
    <source>
        <strain evidence="12 13">WN023</strain>
    </source>
</reference>
<dbReference type="GO" id="GO:0016463">
    <property type="term" value="F:P-type zinc transporter activity"/>
    <property type="evidence" value="ECO:0007669"/>
    <property type="project" value="UniProtKB-EC"/>
</dbReference>
<feature type="transmembrane region" description="Helical" evidence="10">
    <location>
        <begin position="242"/>
        <end position="260"/>
    </location>
</feature>
<evidence type="ECO:0000256" key="3">
    <source>
        <dbReference type="ARBA" id="ARBA00022692"/>
    </source>
</evidence>
<evidence type="ECO:0000256" key="2">
    <source>
        <dbReference type="ARBA" id="ARBA00006024"/>
    </source>
</evidence>
<dbReference type="EMBL" id="NSKE01000009">
    <property type="protein sequence ID" value="PAU93225.1"/>
    <property type="molecule type" value="Genomic_DNA"/>
</dbReference>
<keyword evidence="3 10" id="KW-0812">Transmembrane</keyword>
<dbReference type="InterPro" id="IPR027256">
    <property type="entry name" value="P-typ_ATPase_IB"/>
</dbReference>
<dbReference type="SUPFAM" id="SSF81665">
    <property type="entry name" value="Calcium ATPase, transmembrane domain M"/>
    <property type="match status" value="1"/>
</dbReference>
<dbReference type="SUPFAM" id="SSF81653">
    <property type="entry name" value="Calcium ATPase, transduction domain A"/>
    <property type="match status" value="1"/>
</dbReference>
<feature type="domain" description="P-type ATPase A" evidence="11">
    <location>
        <begin position="126"/>
        <end position="226"/>
    </location>
</feature>
<dbReference type="EC" id="7.2.2.12" evidence="8"/>
<dbReference type="GO" id="GO:0005524">
    <property type="term" value="F:ATP binding"/>
    <property type="evidence" value="ECO:0007669"/>
    <property type="project" value="UniProtKB-UniRule"/>
</dbReference>
<keyword evidence="10" id="KW-0547">Nucleotide-binding</keyword>
<evidence type="ECO:0000313" key="13">
    <source>
        <dbReference type="Proteomes" id="UP000218831"/>
    </source>
</evidence>
<keyword evidence="6 10" id="KW-1133">Transmembrane helix</keyword>
<feature type="transmembrane region" description="Helical" evidence="10">
    <location>
        <begin position="608"/>
        <end position="627"/>
    </location>
</feature>
<dbReference type="SFLD" id="SFLDF00027">
    <property type="entry name" value="p-type_atpase"/>
    <property type="match status" value="1"/>
</dbReference>
<dbReference type="InterPro" id="IPR051014">
    <property type="entry name" value="Cation_Transport_ATPase_IB"/>
</dbReference>
<dbReference type="InterPro" id="IPR036412">
    <property type="entry name" value="HAD-like_sf"/>
</dbReference>
<dbReference type="OrthoDB" id="9770315at2"/>
<evidence type="ECO:0000256" key="6">
    <source>
        <dbReference type="ARBA" id="ARBA00022989"/>
    </source>
</evidence>
<accession>A0A2A2G8Q1</accession>
<dbReference type="FunFam" id="2.70.150.10:FF:000002">
    <property type="entry name" value="Copper-transporting ATPase 1, putative"/>
    <property type="match status" value="1"/>
</dbReference>
<keyword evidence="10" id="KW-0067">ATP-binding</keyword>
<keyword evidence="13" id="KW-1185">Reference proteome</keyword>
<gene>
    <name evidence="12" type="ORF">CK503_12435</name>
</gene>
<keyword evidence="10" id="KW-1003">Cell membrane</keyword>
<comment type="caution">
    <text evidence="12">The sequence shown here is derived from an EMBL/GenBank/DDBJ whole genome shotgun (WGS) entry which is preliminary data.</text>
</comment>
<dbReference type="PRINTS" id="PR00119">
    <property type="entry name" value="CATATPASE"/>
</dbReference>
<dbReference type="InterPro" id="IPR044492">
    <property type="entry name" value="P_typ_ATPase_HD_dom"/>
</dbReference>
<dbReference type="PROSITE" id="PS00154">
    <property type="entry name" value="ATPASE_E1_E2"/>
    <property type="match status" value="1"/>
</dbReference>
<comment type="similarity">
    <text evidence="2 10">Belongs to the cation transport ATPase (P-type) (TC 3.A.3) family. Type IB subfamily.</text>
</comment>
<dbReference type="CDD" id="cd02079">
    <property type="entry name" value="P-type_ATPase_HM"/>
    <property type="match status" value="1"/>
</dbReference>
<evidence type="ECO:0000256" key="1">
    <source>
        <dbReference type="ARBA" id="ARBA00004370"/>
    </source>
</evidence>
<name>A0A2A2G8Q1_9BACT</name>
<dbReference type="SFLD" id="SFLDG00002">
    <property type="entry name" value="C1.7:_P-type_atpase_like"/>
    <property type="match status" value="1"/>
</dbReference>
<evidence type="ECO:0000259" key="11">
    <source>
        <dbReference type="Pfam" id="PF00122"/>
    </source>
</evidence>
<dbReference type="NCBIfam" id="TIGR01494">
    <property type="entry name" value="ATPase_P-type"/>
    <property type="match status" value="2"/>
</dbReference>
<evidence type="ECO:0000313" key="12">
    <source>
        <dbReference type="EMBL" id="PAU93225.1"/>
    </source>
</evidence>
<dbReference type="Gene3D" id="2.70.150.10">
    <property type="entry name" value="Calcium-transporting ATPase, cytoplasmic transduction domain A"/>
    <property type="match status" value="1"/>
</dbReference>
<evidence type="ECO:0000256" key="8">
    <source>
        <dbReference type="ARBA" id="ARBA00039097"/>
    </source>
</evidence>
<dbReference type="InterPro" id="IPR023299">
    <property type="entry name" value="ATPase_P-typ_cyto_dom_N"/>
</dbReference>
<feature type="transmembrane region" description="Helical" evidence="10">
    <location>
        <begin position="20"/>
        <end position="38"/>
    </location>
</feature>
<protein>
    <recommendedName>
        <fullName evidence="8">P-type Zn(2+) transporter</fullName>
        <ecNumber evidence="8">7.2.2.12</ecNumber>
    </recommendedName>
</protein>
<dbReference type="InterPro" id="IPR018303">
    <property type="entry name" value="ATPase_P-typ_P_site"/>
</dbReference>